<gene>
    <name evidence="1" type="ORF">P9847_15860</name>
</gene>
<dbReference type="EMBL" id="JARTLD010000038">
    <property type="protein sequence ID" value="MED5018785.1"/>
    <property type="molecule type" value="Genomic_DNA"/>
</dbReference>
<comment type="caution">
    <text evidence="1">The sequence shown here is derived from an EMBL/GenBank/DDBJ whole genome shotgun (WGS) entry which is preliminary data.</text>
</comment>
<keyword evidence="2" id="KW-1185">Reference proteome</keyword>
<dbReference type="Proteomes" id="UP001343257">
    <property type="component" value="Unassembled WGS sequence"/>
</dbReference>
<sequence>MNIGFAREAAVDWVRRHGSRQAGYIGAYFCGSTVGRPNHESLPIGSDVDVVVVLMGDSAPPKLGKLIYRDALIEVTFLSYEQLESADRVLSSYHLAGSFRVYTLIDDPTGHLSRLYEQVSRHFAEEHWVKRRCKEAMERIVNGLAALNASSPLHELVMSWLFPTGIMAHVLLAAGLRNPTVRLRYLAARRVLEDYGREEVYPELLDFLGSKNWTTEQAQKHLHGLEQTFDAAAEAARTPFFFSSDITREARSIAIDGTREGIETGDFREMAFWITATFARCHYILSCDAPSQAAALEPLFLDLLADLGMKAKQDFLHRGAAALSYLPALERVAGDIMRKNPEIRHENQ</sequence>
<protein>
    <recommendedName>
        <fullName evidence="3">Nucleotidyltransferase domain-containing protein</fullName>
    </recommendedName>
</protein>
<reference evidence="1 2" key="1">
    <citation type="submission" date="2023-03" db="EMBL/GenBank/DDBJ databases">
        <title>Bacillus Genome Sequencing.</title>
        <authorList>
            <person name="Dunlap C."/>
        </authorList>
    </citation>
    <scope>NUCLEOTIDE SEQUENCE [LARGE SCALE GENOMIC DNA]</scope>
    <source>
        <strain evidence="1 2">NRS-52</strain>
    </source>
</reference>
<organism evidence="1 2">
    <name type="scientific">Paenibacillus chibensis</name>
    <dbReference type="NCBI Taxonomy" id="59846"/>
    <lineage>
        <taxon>Bacteria</taxon>
        <taxon>Bacillati</taxon>
        <taxon>Bacillota</taxon>
        <taxon>Bacilli</taxon>
        <taxon>Bacillales</taxon>
        <taxon>Paenibacillaceae</taxon>
        <taxon>Paenibacillus</taxon>
    </lineage>
</organism>
<evidence type="ECO:0008006" key="3">
    <source>
        <dbReference type="Google" id="ProtNLM"/>
    </source>
</evidence>
<proteinExistence type="predicted"/>
<evidence type="ECO:0000313" key="1">
    <source>
        <dbReference type="EMBL" id="MED5018785.1"/>
    </source>
</evidence>
<dbReference type="RefSeq" id="WP_328279332.1">
    <property type="nucleotide sequence ID" value="NZ_JARTLD010000038.1"/>
</dbReference>
<accession>A0ABU6PXG4</accession>
<evidence type="ECO:0000313" key="2">
    <source>
        <dbReference type="Proteomes" id="UP001343257"/>
    </source>
</evidence>
<name>A0ABU6PXG4_9BACL</name>